<dbReference type="EMBL" id="JAGQEX010000014">
    <property type="protein sequence ID" value="MDV5977345.1"/>
    <property type="molecule type" value="Genomic_DNA"/>
</dbReference>
<dbReference type="InterPro" id="IPR002508">
    <property type="entry name" value="MurNAc-LAA_cat"/>
</dbReference>
<dbReference type="GO" id="GO:0008745">
    <property type="term" value="F:N-acetylmuramoyl-L-alanine amidase activity"/>
    <property type="evidence" value="ECO:0007669"/>
    <property type="project" value="UniProtKB-EC"/>
</dbReference>
<organism evidence="2 3">
    <name type="scientific">Streptococcus canis</name>
    <dbReference type="NCBI Taxonomy" id="1329"/>
    <lineage>
        <taxon>Bacteria</taxon>
        <taxon>Bacillati</taxon>
        <taxon>Bacillota</taxon>
        <taxon>Bacilli</taxon>
        <taxon>Lactobacillales</taxon>
        <taxon>Streptococcaceae</taxon>
        <taxon>Streptococcus</taxon>
    </lineage>
</organism>
<reference evidence="2" key="1">
    <citation type="submission" date="2021-04" db="EMBL/GenBank/DDBJ databases">
        <title>Draft genomes of 20 S. canis strains.</title>
        <authorList>
            <person name="Pagnossin D."/>
            <person name="Weir W."/>
            <person name="Smith A."/>
            <person name="Ure R."/>
            <person name="Oravcova K."/>
        </authorList>
    </citation>
    <scope>NUCLEOTIDE SEQUENCE</scope>
    <source>
        <strain evidence="2">284</strain>
    </source>
</reference>
<dbReference type="SUPFAM" id="SSF53187">
    <property type="entry name" value="Zn-dependent exopeptidases"/>
    <property type="match status" value="1"/>
</dbReference>
<feature type="domain" description="MurNAc-LAA" evidence="1">
    <location>
        <begin position="6"/>
        <end position="49"/>
    </location>
</feature>
<evidence type="ECO:0000313" key="2">
    <source>
        <dbReference type="EMBL" id="MDV5977345.1"/>
    </source>
</evidence>
<evidence type="ECO:0000313" key="3">
    <source>
        <dbReference type="Proteomes" id="UP001186118"/>
    </source>
</evidence>
<dbReference type="EC" id="3.5.1.28" evidence="2"/>
<keyword evidence="2" id="KW-0378">Hydrolase</keyword>
<comment type="caution">
    <text evidence="2">The sequence shown here is derived from an EMBL/GenBank/DDBJ whole genome shotgun (WGS) entry which is preliminary data.</text>
</comment>
<dbReference type="Gene3D" id="3.40.630.40">
    <property type="entry name" value="Zn-dependent exopeptidases"/>
    <property type="match status" value="1"/>
</dbReference>
<dbReference type="Proteomes" id="UP001186118">
    <property type="component" value="Unassembled WGS sequence"/>
</dbReference>
<protein>
    <submittedName>
        <fullName evidence="2">N-acetylmuramoyl-L-alanine amidase</fullName>
        <ecNumber evidence="2">3.5.1.28</ecNumber>
    </submittedName>
</protein>
<dbReference type="GO" id="GO:0009253">
    <property type="term" value="P:peptidoglycan catabolic process"/>
    <property type="evidence" value="ECO:0007669"/>
    <property type="project" value="InterPro"/>
</dbReference>
<dbReference type="AlphaFoldDB" id="A0AAE4Q5J5"/>
<dbReference type="Pfam" id="PF01520">
    <property type="entry name" value="Amidase_3"/>
    <property type="match status" value="1"/>
</dbReference>
<name>A0AAE4Q5J5_STRCB</name>
<accession>A0AAE4Q5J5</accession>
<sequence>MCLGISVLREATDLAVLLELGYMSNLKKSVAVHSSVYQEKLARGIISGVFSYYYQVSV</sequence>
<evidence type="ECO:0000259" key="1">
    <source>
        <dbReference type="Pfam" id="PF01520"/>
    </source>
</evidence>
<proteinExistence type="predicted"/>
<gene>
    <name evidence="2" type="ORF">KB584_07725</name>
</gene>